<dbReference type="Proteomes" id="UP000790347">
    <property type="component" value="Unassembled WGS sequence"/>
</dbReference>
<protein>
    <submittedName>
        <fullName evidence="3">Transmembrane protein 68</fullName>
    </submittedName>
</protein>
<feature type="transmembrane region" description="Helical" evidence="1">
    <location>
        <begin position="12"/>
        <end position="30"/>
    </location>
</feature>
<dbReference type="EMBL" id="ASGP02000004">
    <property type="protein sequence ID" value="KAH9511531.1"/>
    <property type="molecule type" value="Genomic_DNA"/>
</dbReference>
<dbReference type="PANTHER" id="PTHR22753:SF14">
    <property type="entry name" value="MONOACYLGLYCEROL_DIACYLGLYCEROL O-ACYLTRANSFERASE"/>
    <property type="match status" value="1"/>
</dbReference>
<evidence type="ECO:0000256" key="1">
    <source>
        <dbReference type="SAM" id="Phobius"/>
    </source>
</evidence>
<dbReference type="PANTHER" id="PTHR22753">
    <property type="entry name" value="TRANSMEMBRANE PROTEIN 68"/>
    <property type="match status" value="1"/>
</dbReference>
<feature type="transmembrane region" description="Helical" evidence="1">
    <location>
        <begin position="36"/>
        <end position="61"/>
    </location>
</feature>
<dbReference type="AlphaFoldDB" id="A0A922I0A9"/>
<evidence type="ECO:0000313" key="4">
    <source>
        <dbReference type="Proteomes" id="UP000790347"/>
    </source>
</evidence>
<dbReference type="InterPro" id="IPR002123">
    <property type="entry name" value="Plipid/glycerol_acylTrfase"/>
</dbReference>
<dbReference type="GO" id="GO:0016020">
    <property type="term" value="C:membrane"/>
    <property type="evidence" value="ECO:0007669"/>
    <property type="project" value="TreeGrafter"/>
</dbReference>
<name>A0A922I0A9_DERFA</name>
<accession>A0A922I0A9</accession>
<feature type="domain" description="Phospholipid/glycerol acyltransferase" evidence="2">
    <location>
        <begin position="128"/>
        <end position="250"/>
    </location>
</feature>
<evidence type="ECO:0000313" key="3">
    <source>
        <dbReference type="EMBL" id="KAH9511531.1"/>
    </source>
</evidence>
<reference evidence="3" key="2">
    <citation type="journal article" date="2022" name="Res Sq">
        <title>Comparative Genomics Reveals Insights into the Divergent Evolution of Astigmatic Mites and Household Pest Adaptations.</title>
        <authorList>
            <person name="Xiong Q."/>
            <person name="Wan A.T.-Y."/>
            <person name="Liu X.-Y."/>
            <person name="Fung C.S.-H."/>
            <person name="Xiao X."/>
            <person name="Malainual N."/>
            <person name="Hou J."/>
            <person name="Wang L."/>
            <person name="Wang M."/>
            <person name="Yang K."/>
            <person name="Cui Y."/>
            <person name="Leung E."/>
            <person name="Nong W."/>
            <person name="Shin S.-K."/>
            <person name="Au S."/>
            <person name="Jeong K.Y."/>
            <person name="Chew F.T."/>
            <person name="Hui J."/>
            <person name="Leung T.F."/>
            <person name="Tungtrongchitr A."/>
            <person name="Zhong N."/>
            <person name="Liu Z."/>
            <person name="Tsui S."/>
        </authorList>
    </citation>
    <scope>NUCLEOTIDE SEQUENCE</scope>
    <source>
        <strain evidence="3">Derf</strain>
        <tissue evidence="3">Whole organism</tissue>
    </source>
</reference>
<dbReference type="CDD" id="cd07987">
    <property type="entry name" value="LPLAT_MGAT-like"/>
    <property type="match status" value="1"/>
</dbReference>
<keyword evidence="1 3" id="KW-0812">Transmembrane</keyword>
<keyword evidence="4" id="KW-1185">Reference proteome</keyword>
<keyword evidence="1" id="KW-0472">Membrane</keyword>
<reference evidence="3" key="1">
    <citation type="submission" date="2013-05" db="EMBL/GenBank/DDBJ databases">
        <authorList>
            <person name="Yim A.K.Y."/>
            <person name="Chan T.F."/>
            <person name="Ji K.M."/>
            <person name="Liu X.Y."/>
            <person name="Zhou J.W."/>
            <person name="Li R.Q."/>
            <person name="Yang K.Y."/>
            <person name="Li J."/>
            <person name="Li M."/>
            <person name="Law P.T.W."/>
            <person name="Wu Y.L."/>
            <person name="Cai Z.L."/>
            <person name="Qin H."/>
            <person name="Bao Y."/>
            <person name="Leung R.K.K."/>
            <person name="Ng P.K.S."/>
            <person name="Zou J."/>
            <person name="Zhong X.J."/>
            <person name="Ran P.X."/>
            <person name="Zhong N.S."/>
            <person name="Liu Z.G."/>
            <person name="Tsui S.K.W."/>
        </authorList>
    </citation>
    <scope>NUCLEOTIDE SEQUENCE</scope>
    <source>
        <strain evidence="3">Derf</strain>
        <tissue evidence="3">Whole organism</tissue>
    </source>
</reference>
<evidence type="ECO:0000259" key="2">
    <source>
        <dbReference type="Pfam" id="PF01553"/>
    </source>
</evidence>
<sequence length="364" mass="41953">MAIDCNHRAIIAQAYKLPSIFILITSFSYISSELLYWMLLYMIIFTFIPNALHSLFLIFIATNDRLKQRQQQQQQSIINNEKQTTTTTTRWSKISHLLLAKQIWMTEKLANFISNLIDLYAWLAHSYEIVGLENVPDDPKRPALMICYHGILPTDMIFVYNQIYKKYHRFPRAVGDRFLFIFGNLIRDYIFPGPADKCIETLKQGHLLVIAPGGTREAQFATTQYETLWNNRCGFARVAREAKVDIIPIFTKNSRQIYIIPRIFQIILKPIYECTRIPVVPFFGGFPVKLTSFIGKPIHYDSADNAEQLARICQKTIDDMIATYQTFPATIIGALKERFIKCDNCSTNTNTNTNTSTTTTAKNE</sequence>
<keyword evidence="1" id="KW-1133">Transmembrane helix</keyword>
<comment type="caution">
    <text evidence="3">The sequence shown here is derived from an EMBL/GenBank/DDBJ whole genome shotgun (WGS) entry which is preliminary data.</text>
</comment>
<proteinExistence type="predicted"/>
<organism evidence="3 4">
    <name type="scientific">Dermatophagoides farinae</name>
    <name type="common">American house dust mite</name>
    <dbReference type="NCBI Taxonomy" id="6954"/>
    <lineage>
        <taxon>Eukaryota</taxon>
        <taxon>Metazoa</taxon>
        <taxon>Ecdysozoa</taxon>
        <taxon>Arthropoda</taxon>
        <taxon>Chelicerata</taxon>
        <taxon>Arachnida</taxon>
        <taxon>Acari</taxon>
        <taxon>Acariformes</taxon>
        <taxon>Sarcoptiformes</taxon>
        <taxon>Astigmata</taxon>
        <taxon>Psoroptidia</taxon>
        <taxon>Analgoidea</taxon>
        <taxon>Pyroglyphidae</taxon>
        <taxon>Dermatophagoidinae</taxon>
        <taxon>Dermatophagoides</taxon>
    </lineage>
</organism>
<dbReference type="GO" id="GO:0016746">
    <property type="term" value="F:acyltransferase activity"/>
    <property type="evidence" value="ECO:0007669"/>
    <property type="project" value="InterPro"/>
</dbReference>
<dbReference type="Pfam" id="PF01553">
    <property type="entry name" value="Acyltransferase"/>
    <property type="match status" value="1"/>
</dbReference>
<gene>
    <name evidence="3" type="primary">TMEM68_2</name>
    <name evidence="3" type="ORF">DERF_009983</name>
</gene>